<feature type="transmembrane region" description="Helical" evidence="1">
    <location>
        <begin position="87"/>
        <end position="104"/>
    </location>
</feature>
<feature type="transmembrane region" description="Helical" evidence="1">
    <location>
        <begin position="110"/>
        <end position="128"/>
    </location>
</feature>
<keyword evidence="1" id="KW-0812">Transmembrane</keyword>
<proteinExistence type="predicted"/>
<dbReference type="RefSeq" id="WP_174266791.1">
    <property type="nucleotide sequence ID" value="NZ_AP022588.1"/>
</dbReference>
<organism evidence="2 3">
    <name type="scientific">Mycolicibacterium sediminis</name>
    <dbReference type="NCBI Taxonomy" id="1286180"/>
    <lineage>
        <taxon>Bacteria</taxon>
        <taxon>Bacillati</taxon>
        <taxon>Actinomycetota</taxon>
        <taxon>Actinomycetes</taxon>
        <taxon>Mycobacteriales</taxon>
        <taxon>Mycobacteriaceae</taxon>
        <taxon>Mycolicibacterium</taxon>
    </lineage>
</organism>
<dbReference type="AlphaFoldDB" id="A0A7I7QQT3"/>
<reference evidence="2 3" key="1">
    <citation type="journal article" date="2019" name="Emerg. Microbes Infect.">
        <title>Comprehensive subspecies identification of 175 nontuberculous mycobacteria species based on 7547 genomic profiles.</title>
        <authorList>
            <person name="Matsumoto Y."/>
            <person name="Kinjo T."/>
            <person name="Motooka D."/>
            <person name="Nabeya D."/>
            <person name="Jung N."/>
            <person name="Uechi K."/>
            <person name="Horii T."/>
            <person name="Iida T."/>
            <person name="Fujita J."/>
            <person name="Nakamura S."/>
        </authorList>
    </citation>
    <scope>NUCLEOTIDE SEQUENCE [LARGE SCALE GENOMIC DNA]</scope>
    <source>
        <strain evidence="2 3">JCM 17899</strain>
    </source>
</reference>
<feature type="transmembrane region" description="Helical" evidence="1">
    <location>
        <begin position="230"/>
        <end position="250"/>
    </location>
</feature>
<feature type="transmembrane region" description="Helical" evidence="1">
    <location>
        <begin position="181"/>
        <end position="199"/>
    </location>
</feature>
<gene>
    <name evidence="2" type="ORF">MSEDJ_22920</name>
</gene>
<accession>A0A7I7QQT3</accession>
<feature type="transmembrane region" description="Helical" evidence="1">
    <location>
        <begin position="206"/>
        <end position="224"/>
    </location>
</feature>
<keyword evidence="1" id="KW-1133">Transmembrane helix</keyword>
<keyword evidence="3" id="KW-1185">Reference proteome</keyword>
<evidence type="ECO:0000313" key="3">
    <source>
        <dbReference type="Proteomes" id="UP000467193"/>
    </source>
</evidence>
<dbReference type="Proteomes" id="UP000467193">
    <property type="component" value="Chromosome"/>
</dbReference>
<evidence type="ECO:0000313" key="2">
    <source>
        <dbReference type="EMBL" id="BBY28196.1"/>
    </source>
</evidence>
<dbReference type="KEGG" id="msei:MSEDJ_22920"/>
<dbReference type="EMBL" id="AP022588">
    <property type="protein sequence ID" value="BBY28196.1"/>
    <property type="molecule type" value="Genomic_DNA"/>
</dbReference>
<protein>
    <submittedName>
        <fullName evidence="2">Uncharacterized protein</fullName>
    </submittedName>
</protein>
<sequence length="264" mass="27829">MPATSHPTRAAVAWRWVALVLALSQLAAPAVTSALAGDFLASGATNRALITPAGYAFGLWGVITVLSAVTAVVIVRYGLGSWWETGILIDICIVFVGFSLWLVIAAQSWLWVSVVVFGVMVGALAHVMRKLIRHRDDLTCPSWAATLATVTFGLYLGWSSIAWFANVAAAFLDEGWSAEGWWWQFVVLVLASVSAIGVTLMLRGTLGYVAGVLWALVAIAVGAAQRGSPVLVSTAAVAAVVVAVVAAVTWQRLGRRARISPATA</sequence>
<evidence type="ECO:0000256" key="1">
    <source>
        <dbReference type="SAM" id="Phobius"/>
    </source>
</evidence>
<name>A0A7I7QQT3_9MYCO</name>
<feature type="transmembrane region" description="Helical" evidence="1">
    <location>
        <begin position="140"/>
        <end position="161"/>
    </location>
</feature>
<keyword evidence="1" id="KW-0472">Membrane</keyword>
<feature type="transmembrane region" description="Helical" evidence="1">
    <location>
        <begin position="52"/>
        <end position="75"/>
    </location>
</feature>